<dbReference type="eggNOG" id="COG1309">
    <property type="taxonomic scope" value="Bacteria"/>
</dbReference>
<reference evidence="5 6" key="3">
    <citation type="journal article" name="Genome Announc.">
        <title>Improved Draft Genome Sequence of Clostridium pasteurianum Strain ATCC 6013 (DSM 525) Using a Hybrid Next-Generation Sequencing Approach.</title>
        <authorList>
            <person name="Pyne M.E."/>
            <person name="Utturkar S."/>
            <person name="Brown S.D."/>
            <person name="Moo-Young M."/>
            <person name="Chung D.A."/>
            <person name="Chou C.P."/>
        </authorList>
    </citation>
    <scope>NUCLEOTIDE SEQUENCE [LARGE SCALE GENOMIC DNA]</scope>
    <source>
        <strain evidence="5 6">ATCC 6013</strain>
    </source>
</reference>
<dbReference type="InterPro" id="IPR050624">
    <property type="entry name" value="HTH-type_Tx_Regulator"/>
</dbReference>
<dbReference type="KEGG" id="cpat:CLPA_c03760"/>
<sequence>MNKNDKRYIQTEELILKVFYDLVYEKGFDRVTVKDITKDAGISRGAFYIHYEDKYDLLSHCENTALNELKLISYDMNKLENAPSEEDFKYFFTKIICYYRDNYKLAKSLLDENRNSELQEWIKNNLGNNIFNFYCKITGKDKLPISREYLSSYLYYAHLGIISEWFNCGMKEPPEKIAEIITKLSFNGVFNL</sequence>
<dbReference type="Pfam" id="PF00440">
    <property type="entry name" value="TetR_N"/>
    <property type="match status" value="1"/>
</dbReference>
<dbReference type="PROSITE" id="PS50977">
    <property type="entry name" value="HTH_TETR_2"/>
    <property type="match status" value="1"/>
</dbReference>
<dbReference type="InterPro" id="IPR009057">
    <property type="entry name" value="Homeodomain-like_sf"/>
</dbReference>
<evidence type="ECO:0000313" key="5">
    <source>
        <dbReference type="EMBL" id="KRU13524.1"/>
    </source>
</evidence>
<dbReference type="KEGG" id="cpae:CPAST_c03760"/>
<dbReference type="InterPro" id="IPR039532">
    <property type="entry name" value="TetR_C_Firmicutes"/>
</dbReference>
<gene>
    <name evidence="4" type="ORF">CLPA_c03760</name>
    <name evidence="5" type="ORF">CP6013_02772</name>
</gene>
<keyword evidence="7" id="KW-1185">Reference proteome</keyword>
<dbReference type="Pfam" id="PF14278">
    <property type="entry name" value="TetR_C_8"/>
    <property type="match status" value="1"/>
</dbReference>
<dbReference type="Proteomes" id="UP000028042">
    <property type="component" value="Unassembled WGS sequence"/>
</dbReference>
<dbReference type="Proteomes" id="UP000030905">
    <property type="component" value="Chromosome"/>
</dbReference>
<dbReference type="PANTHER" id="PTHR43479:SF7">
    <property type="entry name" value="TETR-FAMILY TRANSCRIPTIONAL REGULATOR"/>
    <property type="match status" value="1"/>
</dbReference>
<keyword evidence="1 2" id="KW-0238">DNA-binding</keyword>
<feature type="DNA-binding region" description="H-T-H motif" evidence="2">
    <location>
        <begin position="32"/>
        <end position="51"/>
    </location>
</feature>
<reference evidence="5" key="2">
    <citation type="submission" date="2015-10" db="EMBL/GenBank/DDBJ databases">
        <title>Improved Draft Genome Sequence of Clostridium pasteurianum Strain ATCC 6013 (DSM 525) Using a Hybrid Next-Generation Sequencing Approach.</title>
        <authorList>
            <person name="Pyne M.E."/>
            <person name="Utturkar S.M."/>
            <person name="Brown S.D."/>
            <person name="Moo-Young M."/>
            <person name="Chung D.A."/>
            <person name="Chou P.C."/>
        </authorList>
    </citation>
    <scope>NUCLEOTIDE SEQUENCE</scope>
    <source>
        <strain evidence="5">ATCC 6013</strain>
    </source>
</reference>
<organism evidence="4 7">
    <name type="scientific">Clostridium pasteurianum DSM 525 = ATCC 6013</name>
    <dbReference type="NCBI Taxonomy" id="1262449"/>
    <lineage>
        <taxon>Bacteria</taxon>
        <taxon>Bacillati</taxon>
        <taxon>Bacillota</taxon>
        <taxon>Clostridia</taxon>
        <taxon>Eubacteriales</taxon>
        <taxon>Clostridiaceae</taxon>
        <taxon>Clostridium</taxon>
    </lineage>
</organism>
<feature type="domain" description="HTH tetR-type" evidence="3">
    <location>
        <begin position="9"/>
        <end position="69"/>
    </location>
</feature>
<name>A0A0H3IY98_CLOPA</name>
<evidence type="ECO:0000313" key="6">
    <source>
        <dbReference type="Proteomes" id="UP000028042"/>
    </source>
</evidence>
<reference evidence="4 7" key="1">
    <citation type="journal article" date="2015" name="Genome Announc.">
        <title>Complete Genome Sequence of the Nitrogen-Fixing and Solvent-Producing Clostridium pasteurianum DSM 525.</title>
        <authorList>
            <person name="Poehlein A."/>
            <person name="Grosse-Honebrink A."/>
            <person name="Zhang Y."/>
            <person name="Minton N.P."/>
            <person name="Daniel R."/>
        </authorList>
    </citation>
    <scope>NUCLEOTIDE SEQUENCE [LARGE SCALE GENOMIC DNA]</scope>
    <source>
        <strain evidence="4">DSM 525</strain>
        <strain evidence="7">DSM 525 / ATCC 6013</strain>
    </source>
</reference>
<dbReference type="PRINTS" id="PR00455">
    <property type="entry name" value="HTHTETR"/>
</dbReference>
<dbReference type="GO" id="GO:0003677">
    <property type="term" value="F:DNA binding"/>
    <property type="evidence" value="ECO:0007669"/>
    <property type="project" value="UniProtKB-UniRule"/>
</dbReference>
<accession>A0A0H3IY98</accession>
<evidence type="ECO:0000256" key="1">
    <source>
        <dbReference type="ARBA" id="ARBA00023125"/>
    </source>
</evidence>
<proteinExistence type="predicted"/>
<dbReference type="PATRIC" id="fig|1262449.3.peg.268"/>
<dbReference type="InterPro" id="IPR001647">
    <property type="entry name" value="HTH_TetR"/>
</dbReference>
<dbReference type="EMBL" id="CP009268">
    <property type="protein sequence ID" value="AJA50464.1"/>
    <property type="molecule type" value="Genomic_DNA"/>
</dbReference>
<protein>
    <submittedName>
        <fullName evidence="4">Transcriptional regulator, TetR family</fullName>
    </submittedName>
</protein>
<dbReference type="RefSeq" id="WP_003441039.1">
    <property type="nucleotide sequence ID" value="NZ_ANZB01000001.1"/>
</dbReference>
<dbReference type="EMBL" id="JPGY02000001">
    <property type="protein sequence ID" value="KRU13524.1"/>
    <property type="molecule type" value="Genomic_DNA"/>
</dbReference>
<dbReference type="SUPFAM" id="SSF46689">
    <property type="entry name" value="Homeodomain-like"/>
    <property type="match status" value="1"/>
</dbReference>
<evidence type="ECO:0000259" key="3">
    <source>
        <dbReference type="PROSITE" id="PS50977"/>
    </source>
</evidence>
<evidence type="ECO:0000313" key="7">
    <source>
        <dbReference type="Proteomes" id="UP000030905"/>
    </source>
</evidence>
<dbReference type="PANTHER" id="PTHR43479">
    <property type="entry name" value="ACREF/ENVCD OPERON REPRESSOR-RELATED"/>
    <property type="match status" value="1"/>
</dbReference>
<dbReference type="Gene3D" id="1.10.357.10">
    <property type="entry name" value="Tetracycline Repressor, domain 2"/>
    <property type="match status" value="1"/>
</dbReference>
<dbReference type="GeneID" id="93072619"/>
<dbReference type="AlphaFoldDB" id="A0A0H3IY98"/>
<evidence type="ECO:0000256" key="2">
    <source>
        <dbReference type="PROSITE-ProRule" id="PRU00335"/>
    </source>
</evidence>
<evidence type="ECO:0000313" key="4">
    <source>
        <dbReference type="EMBL" id="AJA50464.1"/>
    </source>
</evidence>